<organism evidence="1 2">
    <name type="scientific">Helicobacter pylori NY40</name>
    <dbReference type="NCBI Taxonomy" id="1426844"/>
    <lineage>
        <taxon>Bacteria</taxon>
        <taxon>Pseudomonadati</taxon>
        <taxon>Campylobacterota</taxon>
        <taxon>Epsilonproteobacteria</taxon>
        <taxon>Campylobacterales</taxon>
        <taxon>Helicobacteraceae</taxon>
        <taxon>Helicobacter</taxon>
    </lineage>
</organism>
<proteinExistence type="predicted"/>
<dbReference type="HOGENOM" id="CLU_209722_0_0_7"/>
<name>A0A060PS78_HELPX</name>
<dbReference type="Proteomes" id="UP000031662">
    <property type="component" value="Chromosome"/>
</dbReference>
<accession>A0A060PS78</accession>
<protein>
    <submittedName>
        <fullName evidence="1">Uncharacterized protein</fullName>
    </submittedName>
</protein>
<dbReference type="EMBL" id="AP014523">
    <property type="protein sequence ID" value="BAO97460.1"/>
    <property type="molecule type" value="Genomic_DNA"/>
</dbReference>
<gene>
    <name evidence="1" type="ORF">NY40_0440</name>
</gene>
<sequence>MASRGGITKPPIKKTPKKMIFLNILKITNPLLNRVLFNLLFYHCVKIAVLTNKILLIDFT</sequence>
<evidence type="ECO:0000313" key="2">
    <source>
        <dbReference type="Proteomes" id="UP000031662"/>
    </source>
</evidence>
<reference evidence="1 2" key="1">
    <citation type="submission" date="2013-11" db="EMBL/GenBank/DDBJ databases">
        <title>Estimation of Helicobacter pylori bacteriophage ecology using H. pylori isolates.</title>
        <authorList>
            <person name="Uchiyama J."/>
            <person name="Takemura-Uchiyama I."/>
            <person name="Ujihara T."/>
            <person name="Matsuzaki S."/>
        </authorList>
    </citation>
    <scope>NUCLEOTIDE SEQUENCE [LARGE SCALE GENOMIC DNA]</scope>
    <source>
        <strain evidence="1 2">NY40</strain>
    </source>
</reference>
<evidence type="ECO:0000313" key="1">
    <source>
        <dbReference type="EMBL" id="BAO97460.1"/>
    </source>
</evidence>
<dbReference type="AlphaFoldDB" id="A0A060PS78"/>